<sequence>MEKIETSAAVEELSNEIQELLLNLPTEKNWDGTSLYQYQGCWNRSQYVSSTISFQRHFQAKESDIILTSIPKSGTTWLKALAFTIANRSRYPIENSPLITTPPHLLVPFLEVDLYTKIQSPNLEDFPNPRILATHVPYASLPNSILNSDCRIVYVARNPLDQFISHWNFLSGSQQQNMNLVSVEEAFEMICNGVQTYGPVWEHILGYWKASQEQPHKVLFLKYEDMKEDIQFNVKSLANFFGCPFTEDEEAQGVIEEISKFCSFDNMKNLEVNKHGTYRSFKNEAFFRKGTMGDWRNYLKPSMAERMEKILEEKFSGSGTTWLKALTFTTVNRCRWALQNSPLLTTPPHELIPFLELELDLDLKNHSPNLEDLPTPRILATHTPCSSLITLILSSNCRIVYICRNPLDQFASRWKLFVDFATQRFHMIKLLTT</sequence>
<gene>
    <name evidence="1" type="ORF">Patl1_04871</name>
</gene>
<organism evidence="1 2">
    <name type="scientific">Pistacia atlantica</name>
    <dbReference type="NCBI Taxonomy" id="434234"/>
    <lineage>
        <taxon>Eukaryota</taxon>
        <taxon>Viridiplantae</taxon>
        <taxon>Streptophyta</taxon>
        <taxon>Embryophyta</taxon>
        <taxon>Tracheophyta</taxon>
        <taxon>Spermatophyta</taxon>
        <taxon>Magnoliopsida</taxon>
        <taxon>eudicotyledons</taxon>
        <taxon>Gunneridae</taxon>
        <taxon>Pentapetalae</taxon>
        <taxon>rosids</taxon>
        <taxon>malvids</taxon>
        <taxon>Sapindales</taxon>
        <taxon>Anacardiaceae</taxon>
        <taxon>Pistacia</taxon>
    </lineage>
</organism>
<name>A0ACC1BTE6_9ROSI</name>
<evidence type="ECO:0000313" key="1">
    <source>
        <dbReference type="EMBL" id="KAJ0102256.1"/>
    </source>
</evidence>
<dbReference type="Proteomes" id="UP001164250">
    <property type="component" value="Chromosome 3"/>
</dbReference>
<comment type="caution">
    <text evidence="1">The sequence shown here is derived from an EMBL/GenBank/DDBJ whole genome shotgun (WGS) entry which is preliminary data.</text>
</comment>
<accession>A0ACC1BTE6</accession>
<proteinExistence type="predicted"/>
<dbReference type="EMBL" id="CM047899">
    <property type="protein sequence ID" value="KAJ0102256.1"/>
    <property type="molecule type" value="Genomic_DNA"/>
</dbReference>
<protein>
    <submittedName>
        <fullName evidence="1">Uncharacterized protein</fullName>
    </submittedName>
</protein>
<reference evidence="2" key="1">
    <citation type="journal article" date="2023" name="G3 (Bethesda)">
        <title>Genome assembly and association tests identify interacting loci associated with vigor, precocity, and sex in interspecific pistachio rootstocks.</title>
        <authorList>
            <person name="Palmer W."/>
            <person name="Jacygrad E."/>
            <person name="Sagayaradj S."/>
            <person name="Cavanaugh K."/>
            <person name="Han R."/>
            <person name="Bertier L."/>
            <person name="Beede B."/>
            <person name="Kafkas S."/>
            <person name="Golino D."/>
            <person name="Preece J."/>
            <person name="Michelmore R."/>
        </authorList>
    </citation>
    <scope>NUCLEOTIDE SEQUENCE [LARGE SCALE GENOMIC DNA]</scope>
</reference>
<evidence type="ECO:0000313" key="2">
    <source>
        <dbReference type="Proteomes" id="UP001164250"/>
    </source>
</evidence>
<keyword evidence="2" id="KW-1185">Reference proteome</keyword>